<proteinExistence type="predicted"/>
<reference evidence="2" key="1">
    <citation type="submission" date="2020-02" db="EMBL/GenBank/DDBJ databases">
        <authorList>
            <person name="Meier V. D."/>
        </authorList>
    </citation>
    <scope>NUCLEOTIDE SEQUENCE</scope>
    <source>
        <strain evidence="2">AVDCRST_MAG79</strain>
    </source>
</reference>
<protein>
    <submittedName>
        <fullName evidence="2">Uncharacterized protein</fullName>
    </submittedName>
</protein>
<evidence type="ECO:0000313" key="2">
    <source>
        <dbReference type="EMBL" id="CAA9547959.1"/>
    </source>
</evidence>
<dbReference type="EMBL" id="CADCWC010000371">
    <property type="protein sequence ID" value="CAA9547959.1"/>
    <property type="molecule type" value="Genomic_DNA"/>
</dbReference>
<dbReference type="AlphaFoldDB" id="A0A6J4UED4"/>
<organism evidence="2">
    <name type="scientific">uncultured Thermoleophilia bacterium</name>
    <dbReference type="NCBI Taxonomy" id="1497501"/>
    <lineage>
        <taxon>Bacteria</taxon>
        <taxon>Bacillati</taxon>
        <taxon>Actinomycetota</taxon>
        <taxon>Thermoleophilia</taxon>
        <taxon>environmental samples</taxon>
    </lineage>
</organism>
<evidence type="ECO:0000256" key="1">
    <source>
        <dbReference type="SAM" id="MobiDB-lite"/>
    </source>
</evidence>
<feature type="non-terminal residue" evidence="2">
    <location>
        <position position="62"/>
    </location>
</feature>
<feature type="compositionally biased region" description="Low complexity" evidence="1">
    <location>
        <begin position="1"/>
        <end position="12"/>
    </location>
</feature>
<accession>A0A6J4UED4</accession>
<feature type="compositionally biased region" description="Basic residues" evidence="1">
    <location>
        <begin position="38"/>
        <end position="62"/>
    </location>
</feature>
<gene>
    <name evidence="2" type="ORF">AVDCRST_MAG79-2460</name>
</gene>
<name>A0A6J4UED4_9ACTN</name>
<feature type="non-terminal residue" evidence="2">
    <location>
        <position position="1"/>
    </location>
</feature>
<sequence length="62" mass="7087">GASGRRQGQALRRGGRTEGSDDRRRLGHPRRGCDPRSRAGRSGRRGRRRAARRRPRSARRQL</sequence>
<feature type="compositionally biased region" description="Basic and acidic residues" evidence="1">
    <location>
        <begin position="15"/>
        <end position="24"/>
    </location>
</feature>
<feature type="region of interest" description="Disordered" evidence="1">
    <location>
        <begin position="1"/>
        <end position="62"/>
    </location>
</feature>